<accession>A0ABN2NFR9</accession>
<proteinExistence type="inferred from homology"/>
<dbReference type="PANTHER" id="PTHR43669">
    <property type="entry name" value="5-KETO-D-GLUCONATE 5-REDUCTASE"/>
    <property type="match status" value="1"/>
</dbReference>
<dbReference type="InterPro" id="IPR020904">
    <property type="entry name" value="Sc_DH/Rdtase_CS"/>
</dbReference>
<dbReference type="InterPro" id="IPR002347">
    <property type="entry name" value="SDR_fam"/>
</dbReference>
<name>A0ABN2NFR9_9PSEU</name>
<dbReference type="PANTHER" id="PTHR43669:SF3">
    <property type="entry name" value="ALCOHOL DEHYDROGENASE, PUTATIVE (AFU_ORTHOLOGUE AFUA_3G03445)-RELATED"/>
    <property type="match status" value="1"/>
</dbReference>
<dbReference type="Gene3D" id="3.40.50.720">
    <property type="entry name" value="NAD(P)-binding Rossmann-like Domain"/>
    <property type="match status" value="1"/>
</dbReference>
<dbReference type="Pfam" id="PF13561">
    <property type="entry name" value="adh_short_C2"/>
    <property type="match status" value="1"/>
</dbReference>
<dbReference type="PROSITE" id="PS00061">
    <property type="entry name" value="ADH_SHORT"/>
    <property type="match status" value="1"/>
</dbReference>
<dbReference type="PRINTS" id="PR00081">
    <property type="entry name" value="GDHRDH"/>
</dbReference>
<dbReference type="InterPro" id="IPR036291">
    <property type="entry name" value="NAD(P)-bd_dom_sf"/>
</dbReference>
<keyword evidence="6" id="KW-1185">Reference proteome</keyword>
<feature type="domain" description="Ketoreductase" evidence="4">
    <location>
        <begin position="43"/>
        <end position="231"/>
    </location>
</feature>
<evidence type="ECO:0000256" key="1">
    <source>
        <dbReference type="ARBA" id="ARBA00006484"/>
    </source>
</evidence>
<organism evidence="5 6">
    <name type="scientific">Pseudonocardia ailaonensis</name>
    <dbReference type="NCBI Taxonomy" id="367279"/>
    <lineage>
        <taxon>Bacteria</taxon>
        <taxon>Bacillati</taxon>
        <taxon>Actinomycetota</taxon>
        <taxon>Actinomycetes</taxon>
        <taxon>Pseudonocardiales</taxon>
        <taxon>Pseudonocardiaceae</taxon>
        <taxon>Pseudonocardia</taxon>
    </lineage>
</organism>
<dbReference type="InterPro" id="IPR057326">
    <property type="entry name" value="KR_dom"/>
</dbReference>
<dbReference type="EMBL" id="BAAAQK010000021">
    <property type="protein sequence ID" value="GAA1865923.1"/>
    <property type="molecule type" value="Genomic_DNA"/>
</dbReference>
<dbReference type="Proteomes" id="UP001500449">
    <property type="component" value="Unassembled WGS sequence"/>
</dbReference>
<evidence type="ECO:0000259" key="4">
    <source>
        <dbReference type="SMART" id="SM00822"/>
    </source>
</evidence>
<evidence type="ECO:0000256" key="3">
    <source>
        <dbReference type="SAM" id="MobiDB-lite"/>
    </source>
</evidence>
<dbReference type="NCBIfam" id="NF005559">
    <property type="entry name" value="PRK07231.1"/>
    <property type="match status" value="1"/>
</dbReference>
<dbReference type="SMART" id="SM00822">
    <property type="entry name" value="PKS_KR"/>
    <property type="match status" value="1"/>
</dbReference>
<protein>
    <submittedName>
        <fullName evidence="5">SDR family oxidoreductase</fullName>
    </submittedName>
</protein>
<comment type="caution">
    <text evidence="5">The sequence shown here is derived from an EMBL/GenBank/DDBJ whole genome shotgun (WGS) entry which is preliminary data.</text>
</comment>
<feature type="compositionally biased region" description="Basic and acidic residues" evidence="3">
    <location>
        <begin position="7"/>
        <end position="19"/>
    </location>
</feature>
<dbReference type="SUPFAM" id="SSF51735">
    <property type="entry name" value="NAD(P)-binding Rossmann-fold domains"/>
    <property type="match status" value="1"/>
</dbReference>
<comment type="similarity">
    <text evidence="1">Belongs to the short-chain dehydrogenases/reductases (SDR) family.</text>
</comment>
<evidence type="ECO:0000256" key="2">
    <source>
        <dbReference type="ARBA" id="ARBA00023002"/>
    </source>
</evidence>
<keyword evidence="2" id="KW-0560">Oxidoreductase</keyword>
<evidence type="ECO:0000313" key="6">
    <source>
        <dbReference type="Proteomes" id="UP001500449"/>
    </source>
</evidence>
<sequence>MTTDPVRSAERGPRPEDRGAATIGRMTVNGDGARYSPFDLTGKVALVTGGNGGIGLGMAEGLARAGAAVAIWGRNAEKLEKAAARLSECGTRVHSAVVDVADADAVAAAVEDTVSTLGRIDSVFANAGVGGRTKFLDLDATELHRVLAIDLEGALWTLREVARHMVERAKAGDPGGSLVTTSSVSAVRGAPTLQSYSAAKGALISVTKGLAVEFGRHGIRANTVIPGWIRTGMTEGSFDRPEVQEAILKRVPVRRWGSGEDFAGIAVYLASDASAYHTGDTLVVDGGYTIA</sequence>
<evidence type="ECO:0000313" key="5">
    <source>
        <dbReference type="EMBL" id="GAA1865923.1"/>
    </source>
</evidence>
<feature type="region of interest" description="Disordered" evidence="3">
    <location>
        <begin position="1"/>
        <end position="21"/>
    </location>
</feature>
<gene>
    <name evidence="5" type="ORF">GCM10009836_52900</name>
</gene>
<dbReference type="PRINTS" id="PR00080">
    <property type="entry name" value="SDRFAMILY"/>
</dbReference>
<reference evidence="5 6" key="1">
    <citation type="journal article" date="2019" name="Int. J. Syst. Evol. Microbiol.">
        <title>The Global Catalogue of Microorganisms (GCM) 10K type strain sequencing project: providing services to taxonomists for standard genome sequencing and annotation.</title>
        <authorList>
            <consortium name="The Broad Institute Genomics Platform"/>
            <consortium name="The Broad Institute Genome Sequencing Center for Infectious Disease"/>
            <person name="Wu L."/>
            <person name="Ma J."/>
        </authorList>
    </citation>
    <scope>NUCLEOTIDE SEQUENCE [LARGE SCALE GENOMIC DNA]</scope>
    <source>
        <strain evidence="5 6">JCM 16009</strain>
    </source>
</reference>